<dbReference type="InterPro" id="IPR000595">
    <property type="entry name" value="cNMP-bd_dom"/>
</dbReference>
<dbReference type="Pfam" id="PF00027">
    <property type="entry name" value="cNMP_binding"/>
    <property type="match status" value="1"/>
</dbReference>
<dbReference type="InterPro" id="IPR014710">
    <property type="entry name" value="RmlC-like_jellyroll"/>
</dbReference>
<dbReference type="SUPFAM" id="SSF51206">
    <property type="entry name" value="cAMP-binding domain-like"/>
    <property type="match status" value="1"/>
</dbReference>
<organism evidence="2 3">
    <name type="scientific">Pedobacter roseus</name>
    <dbReference type="NCBI Taxonomy" id="336820"/>
    <lineage>
        <taxon>Bacteria</taxon>
        <taxon>Pseudomonadati</taxon>
        <taxon>Bacteroidota</taxon>
        <taxon>Sphingobacteriia</taxon>
        <taxon>Sphingobacteriales</taxon>
        <taxon>Sphingobacteriaceae</taxon>
        <taxon>Pedobacter</taxon>
    </lineage>
</organism>
<dbReference type="KEGG" id="proe:H9L23_07210"/>
<evidence type="ECO:0000313" key="2">
    <source>
        <dbReference type="EMBL" id="QNN43865.1"/>
    </source>
</evidence>
<dbReference type="EMBL" id="CP060723">
    <property type="protein sequence ID" value="QNN43865.1"/>
    <property type="molecule type" value="Genomic_DNA"/>
</dbReference>
<evidence type="ECO:0000313" key="3">
    <source>
        <dbReference type="Proteomes" id="UP000515806"/>
    </source>
</evidence>
<accession>A0A7G9QKJ0</accession>
<dbReference type="AlphaFoldDB" id="A0A7G9QKJ0"/>
<dbReference type="Gene3D" id="2.60.120.10">
    <property type="entry name" value="Jelly Rolls"/>
    <property type="match status" value="1"/>
</dbReference>
<dbReference type="Proteomes" id="UP000515806">
    <property type="component" value="Chromosome"/>
</dbReference>
<keyword evidence="3" id="KW-1185">Reference proteome</keyword>
<dbReference type="RefSeq" id="WP_187594327.1">
    <property type="nucleotide sequence ID" value="NZ_CP060723.1"/>
</dbReference>
<name>A0A7G9QKJ0_9SPHI</name>
<dbReference type="InterPro" id="IPR018490">
    <property type="entry name" value="cNMP-bd_dom_sf"/>
</dbReference>
<gene>
    <name evidence="2" type="ORF">H9L23_07210</name>
</gene>
<sequence>MNPENIYSEDKWLPFNGFSPLIKVYRLFHDLTPEIEFIINSHTFPVTFKKNKFITSPLHRDKCAYLIINGIARGFMKEDNQEITTWIAKENEFVGNVSNFWDESEPSDEYIQALEDVVAIAVPYTMSKLLYLNYQVVNYVSRKMTQLHYLQACERALISRLQSAEKRYLRFIKSYPELVNRVPLKYIASFLCMRLETLSRIRSKLAMQFTEIHPS</sequence>
<feature type="domain" description="Cyclic nucleotide-binding" evidence="1">
    <location>
        <begin position="46"/>
        <end position="124"/>
    </location>
</feature>
<evidence type="ECO:0000259" key="1">
    <source>
        <dbReference type="Pfam" id="PF00027"/>
    </source>
</evidence>
<protein>
    <submittedName>
        <fullName evidence="2">Crp/Fnr family transcriptional regulator</fullName>
    </submittedName>
</protein>
<reference evidence="2 3" key="1">
    <citation type="submission" date="2020-08" db="EMBL/GenBank/DDBJ databases">
        <title>Genome sequence of Pedobacter roseus KACC 11594T.</title>
        <authorList>
            <person name="Hyun D.-W."/>
            <person name="Bae J.-W."/>
        </authorList>
    </citation>
    <scope>NUCLEOTIDE SEQUENCE [LARGE SCALE GENOMIC DNA]</scope>
    <source>
        <strain evidence="2 3">KACC 11594</strain>
    </source>
</reference>
<proteinExistence type="predicted"/>